<organism evidence="2 3">
    <name type="scientific">Leptospira broomii serovar Hurstbridge str. 5399</name>
    <dbReference type="NCBI Taxonomy" id="1049789"/>
    <lineage>
        <taxon>Bacteria</taxon>
        <taxon>Pseudomonadati</taxon>
        <taxon>Spirochaetota</taxon>
        <taxon>Spirochaetia</taxon>
        <taxon>Leptospirales</taxon>
        <taxon>Leptospiraceae</taxon>
        <taxon>Leptospira</taxon>
    </lineage>
</organism>
<evidence type="ECO:0000256" key="1">
    <source>
        <dbReference type="SAM" id="Phobius"/>
    </source>
</evidence>
<evidence type="ECO:0000313" key="3">
    <source>
        <dbReference type="Proteomes" id="UP000015454"/>
    </source>
</evidence>
<proteinExistence type="predicted"/>
<gene>
    <name evidence="2" type="ORF">LEP1GSC050_2896</name>
</gene>
<keyword evidence="1" id="KW-0812">Transmembrane</keyword>
<sequence length="50" mass="6054">MRWGFFKIRCLVSFRIFTALVGFFILGWDIIHWMRNIFFGFLSGFAGFRQ</sequence>
<reference evidence="2" key="1">
    <citation type="submission" date="2013-05" db="EMBL/GenBank/DDBJ databases">
        <authorList>
            <person name="Harkins D.M."/>
            <person name="Durkin A.S."/>
            <person name="Brinkac L.M."/>
            <person name="Haft D.H."/>
            <person name="Selengut J.D."/>
            <person name="Sanka R."/>
            <person name="DePew J."/>
            <person name="Purushe J."/>
            <person name="Hartskeerl R.A."/>
            <person name="Ahmed A."/>
            <person name="van der Linden H."/>
            <person name="Goris M.G.A."/>
            <person name="Vinetz J.M."/>
            <person name="Sutton G.G."/>
            <person name="Nierman W.C."/>
            <person name="Fouts D.E."/>
        </authorList>
    </citation>
    <scope>NUCLEOTIDE SEQUENCE [LARGE SCALE GENOMIC DNA]</scope>
    <source>
        <strain evidence="2">5399</strain>
    </source>
</reference>
<protein>
    <submittedName>
        <fullName evidence="2">Uncharacterized protein</fullName>
    </submittedName>
</protein>
<dbReference type="Proteomes" id="UP000015454">
    <property type="component" value="Unassembled WGS sequence"/>
</dbReference>
<keyword evidence="3" id="KW-1185">Reference proteome</keyword>
<comment type="caution">
    <text evidence="2">The sequence shown here is derived from an EMBL/GenBank/DDBJ whole genome shotgun (WGS) entry which is preliminary data.</text>
</comment>
<evidence type="ECO:0000313" key="2">
    <source>
        <dbReference type="EMBL" id="EQA44722.1"/>
    </source>
</evidence>
<name>T0FAY1_9LEPT</name>
<dbReference type="AlphaFoldDB" id="T0FAY1"/>
<keyword evidence="1" id="KW-1133">Transmembrane helix</keyword>
<keyword evidence="1" id="KW-0472">Membrane</keyword>
<feature type="transmembrane region" description="Helical" evidence="1">
    <location>
        <begin position="12"/>
        <end position="31"/>
    </location>
</feature>
<dbReference type="EMBL" id="AHMO02000008">
    <property type="protein sequence ID" value="EQA44722.1"/>
    <property type="molecule type" value="Genomic_DNA"/>
</dbReference>
<accession>T0FAY1</accession>